<evidence type="ECO:0000313" key="1">
    <source>
        <dbReference type="EMBL" id="ASU00701.1"/>
    </source>
</evidence>
<dbReference type="Proteomes" id="UP000221110">
    <property type="component" value="Segment"/>
</dbReference>
<dbReference type="EMBL" id="MF479730">
    <property type="protein sequence ID" value="ASU00701.1"/>
    <property type="molecule type" value="Genomic_DNA"/>
</dbReference>
<sequence length="119" mass="14224">MDIEMHIEAQKQIREAEWSVRTAKHARMRELRNAYVEEKEAGRVKSELISEDHIAKTISNYLASNEYDVMLDRRKEVAKQKFRCPCCDTDQIQLVSWTHKVVDLRCRKCKRKFIWESPI</sequence>
<organism evidence="1 2">
    <name type="scientific">Aeromonas phage AS-gz</name>
    <dbReference type="NCBI Taxonomy" id="2026082"/>
    <lineage>
        <taxon>Viruses</taxon>
        <taxon>Duplodnaviria</taxon>
        <taxon>Heunggongvirae</taxon>
        <taxon>Uroviricota</taxon>
        <taxon>Caudoviricetes</taxon>
        <taxon>Pantevenvirales</taxon>
        <taxon>Straboviridae</taxon>
        <taxon>Tulanevirus</taxon>
        <taxon>Tulanevirus asgz</taxon>
    </lineage>
</organism>
<reference evidence="1 2" key="1">
    <citation type="submission" date="2017-07" db="EMBL/GenBank/DDBJ databases">
        <title>In vitro design and evaluation of phage cocktails against multidrug-resistant Aeromonas salmonicida.</title>
        <authorList>
            <person name="Chen L."/>
            <person name="Yuan S."/>
            <person name="Ma Y."/>
        </authorList>
    </citation>
    <scope>NUCLEOTIDE SEQUENCE [LARGE SCALE GENOMIC DNA]</scope>
</reference>
<evidence type="ECO:0000313" key="2">
    <source>
        <dbReference type="Proteomes" id="UP000221110"/>
    </source>
</evidence>
<dbReference type="KEGG" id="vg:40089522"/>
<name>A0A223LG12_9CAUD</name>
<accession>A0A223LG12</accession>
<dbReference type="RefSeq" id="YP_009613152.1">
    <property type="nucleotide sequence ID" value="NC_042019.1"/>
</dbReference>
<dbReference type="GeneID" id="40089522"/>
<protein>
    <submittedName>
        <fullName evidence="1">Thioredoxin</fullName>
    </submittedName>
</protein>
<keyword evidence="2" id="KW-1185">Reference proteome</keyword>
<proteinExistence type="predicted"/>